<gene>
    <name evidence="2" type="ORF">M9458_018607</name>
</gene>
<evidence type="ECO:0000313" key="3">
    <source>
        <dbReference type="Proteomes" id="UP001529510"/>
    </source>
</evidence>
<dbReference type="SUPFAM" id="SSF52096">
    <property type="entry name" value="ClpP/crotonase"/>
    <property type="match status" value="1"/>
</dbReference>
<sequence>AESNTNRLKAQGSMMSAVACASVPKITVVIGGCHGGDSYAMCGRAFDPNFLFLWPNARVSMLAPGHSDAFVQTEEEITQMNDM</sequence>
<dbReference type="AlphaFoldDB" id="A0ABD0QL33"/>
<dbReference type="Pfam" id="PF01039">
    <property type="entry name" value="Carboxyl_trans"/>
    <property type="match status" value="1"/>
</dbReference>
<accession>A0ABD0QL33</accession>
<dbReference type="Gene3D" id="3.90.226.10">
    <property type="entry name" value="2-enoyl-CoA Hydratase, Chain A, domain 1"/>
    <property type="match status" value="1"/>
</dbReference>
<keyword evidence="3" id="KW-1185">Reference proteome</keyword>
<evidence type="ECO:0000313" key="2">
    <source>
        <dbReference type="EMBL" id="KAL0186937.1"/>
    </source>
</evidence>
<organism evidence="2 3">
    <name type="scientific">Cirrhinus mrigala</name>
    <name type="common">Mrigala</name>
    <dbReference type="NCBI Taxonomy" id="683832"/>
    <lineage>
        <taxon>Eukaryota</taxon>
        <taxon>Metazoa</taxon>
        <taxon>Chordata</taxon>
        <taxon>Craniata</taxon>
        <taxon>Vertebrata</taxon>
        <taxon>Euteleostomi</taxon>
        <taxon>Actinopterygii</taxon>
        <taxon>Neopterygii</taxon>
        <taxon>Teleostei</taxon>
        <taxon>Ostariophysi</taxon>
        <taxon>Cypriniformes</taxon>
        <taxon>Cyprinidae</taxon>
        <taxon>Labeoninae</taxon>
        <taxon>Labeonini</taxon>
        <taxon>Cirrhinus</taxon>
    </lineage>
</organism>
<dbReference type="InterPro" id="IPR034733">
    <property type="entry name" value="AcCoA_carboxyl_beta"/>
</dbReference>
<reference evidence="2 3" key="1">
    <citation type="submission" date="2024-05" db="EMBL/GenBank/DDBJ databases">
        <title>Genome sequencing and assembly of Indian major carp, Cirrhinus mrigala (Hamilton, 1822).</title>
        <authorList>
            <person name="Mohindra V."/>
            <person name="Chowdhury L.M."/>
            <person name="Lal K."/>
            <person name="Jena J.K."/>
        </authorList>
    </citation>
    <scope>NUCLEOTIDE SEQUENCE [LARGE SCALE GENOMIC DNA]</scope>
    <source>
        <strain evidence="2">CM1030</strain>
        <tissue evidence="2">Blood</tissue>
    </source>
</reference>
<comment type="caution">
    <text evidence="2">The sequence shown here is derived from an EMBL/GenBank/DDBJ whole genome shotgun (WGS) entry which is preliminary data.</text>
</comment>
<dbReference type="EMBL" id="JAMKFB020000008">
    <property type="protein sequence ID" value="KAL0186937.1"/>
    <property type="molecule type" value="Genomic_DNA"/>
</dbReference>
<dbReference type="InterPro" id="IPR045190">
    <property type="entry name" value="MCCB/AccD1-like"/>
</dbReference>
<name>A0ABD0QL33_CIRMR</name>
<dbReference type="InterPro" id="IPR029045">
    <property type="entry name" value="ClpP/crotonase-like_dom_sf"/>
</dbReference>
<dbReference type="PANTHER" id="PTHR22855">
    <property type="entry name" value="ACETYL, PROPIONYL, PYRUVATE, AND GLUTACONYL CARBOXYLASE-RELATED"/>
    <property type="match status" value="1"/>
</dbReference>
<feature type="domain" description="Acetyl-coenzyme A carboxylase carboxyl transferase subunit beta" evidence="1">
    <location>
        <begin position="11"/>
        <end position="66"/>
    </location>
</feature>
<dbReference type="Proteomes" id="UP001529510">
    <property type="component" value="Unassembled WGS sequence"/>
</dbReference>
<proteinExistence type="predicted"/>
<dbReference type="PANTHER" id="PTHR22855:SF47">
    <property type="entry name" value="METHYLCROTONOYL-COA CARBOXYLASE"/>
    <property type="match status" value="1"/>
</dbReference>
<protein>
    <recommendedName>
        <fullName evidence="1">Acetyl-coenzyme A carboxylase carboxyl transferase subunit beta domain-containing protein</fullName>
    </recommendedName>
</protein>
<feature type="non-terminal residue" evidence="2">
    <location>
        <position position="1"/>
    </location>
</feature>
<evidence type="ECO:0000259" key="1">
    <source>
        <dbReference type="Pfam" id="PF01039"/>
    </source>
</evidence>